<evidence type="ECO:0000313" key="1">
    <source>
        <dbReference type="EMBL" id="RQH34790.1"/>
    </source>
</evidence>
<evidence type="ECO:0000313" key="2">
    <source>
        <dbReference type="Proteomes" id="UP000269154"/>
    </source>
</evidence>
<keyword evidence="2" id="KW-1185">Reference proteome</keyword>
<comment type="caution">
    <text evidence="1">The sequence shown here is derived from an EMBL/GenBank/DDBJ whole genome shotgun (WGS) entry which is preliminary data.</text>
</comment>
<dbReference type="AlphaFoldDB" id="A0A3N6N528"/>
<accession>A0A3N6N528</accession>
<reference evidence="1 2" key="1">
    <citation type="journal article" date="2018" name="ACS Chem. Biol.">
        <title>Ketoreductase domain dysfunction expands chemodiversity: malyngamide biosynthesis in the cyanobacterium Okeania hirsuta.</title>
        <authorList>
            <person name="Moss N.A."/>
            <person name="Leao T."/>
            <person name="Rankin M."/>
            <person name="McCullough T.M."/>
            <person name="Qu P."/>
            <person name="Korobeynikov A."/>
            <person name="Smith J.L."/>
            <person name="Gerwick L."/>
            <person name="Gerwick W.H."/>
        </authorList>
    </citation>
    <scope>NUCLEOTIDE SEQUENCE [LARGE SCALE GENOMIC DNA]</scope>
    <source>
        <strain evidence="1 2">PAB10Feb10-1</strain>
    </source>
</reference>
<dbReference type="EMBL" id="RCBY01000131">
    <property type="protein sequence ID" value="RQH34790.1"/>
    <property type="molecule type" value="Genomic_DNA"/>
</dbReference>
<gene>
    <name evidence="1" type="ORF">D5R40_20525</name>
</gene>
<protein>
    <recommendedName>
        <fullName evidence="3">Bro-N domain-containing protein</fullName>
    </recommendedName>
</protein>
<proteinExistence type="predicted"/>
<dbReference type="RefSeq" id="WP_124147158.1">
    <property type="nucleotide sequence ID" value="NZ_CAWOKI010000237.1"/>
</dbReference>
<sequence length="65" mass="7504">MLTYNFNSNKVRVIFGDGDEPYFVVEDICDILKIPDGRLSDEDKITQKYTTNKKLLLLPNLGYMS</sequence>
<evidence type="ECO:0008006" key="3">
    <source>
        <dbReference type="Google" id="ProtNLM"/>
    </source>
</evidence>
<dbReference type="OrthoDB" id="1042522at2"/>
<name>A0A3N6N528_9CYAN</name>
<dbReference type="Proteomes" id="UP000269154">
    <property type="component" value="Unassembled WGS sequence"/>
</dbReference>
<organism evidence="1 2">
    <name type="scientific">Okeania hirsuta</name>
    <dbReference type="NCBI Taxonomy" id="1458930"/>
    <lineage>
        <taxon>Bacteria</taxon>
        <taxon>Bacillati</taxon>
        <taxon>Cyanobacteriota</taxon>
        <taxon>Cyanophyceae</taxon>
        <taxon>Oscillatoriophycideae</taxon>
        <taxon>Oscillatoriales</taxon>
        <taxon>Microcoleaceae</taxon>
        <taxon>Okeania</taxon>
    </lineage>
</organism>